<reference evidence="3" key="1">
    <citation type="submission" date="2022-11" db="EMBL/GenBank/DDBJ databases">
        <title>Centuries of genome instability and evolution in soft-shell clam transmissible cancer (bioRxiv).</title>
        <authorList>
            <person name="Hart S.F.M."/>
            <person name="Yonemitsu M.A."/>
            <person name="Giersch R.M."/>
            <person name="Beal B.F."/>
            <person name="Arriagada G."/>
            <person name="Davis B.W."/>
            <person name="Ostrander E.A."/>
            <person name="Goff S.P."/>
            <person name="Metzger M.J."/>
        </authorList>
    </citation>
    <scope>NUCLEOTIDE SEQUENCE</scope>
    <source>
        <strain evidence="3">MELC-2E11</strain>
        <tissue evidence="3">Siphon/mantle</tissue>
    </source>
</reference>
<sequence>MNFKLCTIAILIGICVFISNAKEKKKKSDDSDDGKVCDLKLFETQNTYGKSSESDCEDCLIYCTKGNKKSCITLYCTTHDSGWTPTPKPVTTSVTTAPTDEGNPSEQKKPKDCPALDCPPKDCTTLREISGVSVGAALGILVLGLFFGAVATAALCVCCPSVHAKASAVRTGKKKTCSDENLEDDEISNANEQKSRPLPLAPLPSLPADIRATATTAQNANSGRPASQHIYSESMDLPVGSTNTYNAYGYDHANTNSSLAPVTSPTYGYNKLTNDVIPSTSSSKIVGGAYQTLNADRSQNAGYNQIPAVKDDGDLRSQEHNDPGGAHQYFVLEKKDAEMDSTETCHRDNDTSVPHDYFVLEKK</sequence>
<keyword evidence="2" id="KW-0732">Signal</keyword>
<protein>
    <submittedName>
        <fullName evidence="3">Uncharacterized protein</fullName>
    </submittedName>
</protein>
<feature type="region of interest" description="Disordered" evidence="1">
    <location>
        <begin position="170"/>
        <end position="206"/>
    </location>
</feature>
<feature type="compositionally biased region" description="Low complexity" evidence="1">
    <location>
        <begin position="89"/>
        <end position="99"/>
    </location>
</feature>
<dbReference type="EMBL" id="CP111025">
    <property type="protein sequence ID" value="WAR24998.1"/>
    <property type="molecule type" value="Genomic_DNA"/>
</dbReference>
<dbReference type="Proteomes" id="UP001164746">
    <property type="component" value="Chromosome 14"/>
</dbReference>
<feature type="chain" id="PRO_5046094102" evidence="2">
    <location>
        <begin position="22"/>
        <end position="363"/>
    </location>
</feature>
<feature type="region of interest" description="Disordered" evidence="1">
    <location>
        <begin position="87"/>
        <end position="113"/>
    </location>
</feature>
<gene>
    <name evidence="3" type="ORF">MAR_010702</name>
</gene>
<name>A0ABY7FVW2_MYAAR</name>
<evidence type="ECO:0000256" key="2">
    <source>
        <dbReference type="SAM" id="SignalP"/>
    </source>
</evidence>
<accession>A0ABY7FVW2</accession>
<evidence type="ECO:0000313" key="3">
    <source>
        <dbReference type="EMBL" id="WAR24998.1"/>
    </source>
</evidence>
<keyword evidence="4" id="KW-1185">Reference proteome</keyword>
<feature type="signal peptide" evidence="2">
    <location>
        <begin position="1"/>
        <end position="21"/>
    </location>
</feature>
<proteinExistence type="predicted"/>
<evidence type="ECO:0000313" key="4">
    <source>
        <dbReference type="Proteomes" id="UP001164746"/>
    </source>
</evidence>
<evidence type="ECO:0000256" key="1">
    <source>
        <dbReference type="SAM" id="MobiDB-lite"/>
    </source>
</evidence>
<organism evidence="3 4">
    <name type="scientific">Mya arenaria</name>
    <name type="common">Soft-shell clam</name>
    <dbReference type="NCBI Taxonomy" id="6604"/>
    <lineage>
        <taxon>Eukaryota</taxon>
        <taxon>Metazoa</taxon>
        <taxon>Spiralia</taxon>
        <taxon>Lophotrochozoa</taxon>
        <taxon>Mollusca</taxon>
        <taxon>Bivalvia</taxon>
        <taxon>Autobranchia</taxon>
        <taxon>Heteroconchia</taxon>
        <taxon>Euheterodonta</taxon>
        <taxon>Imparidentia</taxon>
        <taxon>Neoheterodontei</taxon>
        <taxon>Myida</taxon>
        <taxon>Myoidea</taxon>
        <taxon>Myidae</taxon>
        <taxon>Mya</taxon>
    </lineage>
</organism>